<dbReference type="FunFam" id="3.30.930.10:FF:000022">
    <property type="entry name" value="Phenylalanine--tRNA ligase beta subunit"/>
    <property type="match status" value="1"/>
</dbReference>
<dbReference type="PANTHER" id="PTHR10947:SF0">
    <property type="entry name" value="PHENYLALANINE--TRNA LIGASE BETA SUBUNIT"/>
    <property type="match status" value="1"/>
</dbReference>
<dbReference type="GO" id="GO:0009328">
    <property type="term" value="C:phenylalanine-tRNA ligase complex"/>
    <property type="evidence" value="ECO:0007669"/>
    <property type="project" value="TreeGrafter"/>
</dbReference>
<dbReference type="EC" id="6.1.1.20" evidence="5"/>
<dbReference type="InterPro" id="IPR020825">
    <property type="entry name" value="Phe-tRNA_synthase-like_B3/B4"/>
</dbReference>
<dbReference type="InterPro" id="IPR045060">
    <property type="entry name" value="Phe-tRNA-ligase_IIc_bsu"/>
</dbReference>
<evidence type="ECO:0000256" key="9">
    <source>
        <dbReference type="ARBA" id="ARBA00022598"/>
    </source>
</evidence>
<dbReference type="InterPro" id="IPR005121">
    <property type="entry name" value="Fdx_antiC-bd"/>
</dbReference>
<dbReference type="SUPFAM" id="SSF56037">
    <property type="entry name" value="PheT/TilS domain"/>
    <property type="match status" value="1"/>
</dbReference>
<accession>A0A3B0W8C7</accession>
<comment type="catalytic activity">
    <reaction evidence="18">
        <text>tRNA(Phe) + L-phenylalanine + ATP = L-phenylalanyl-tRNA(Phe) + AMP + diphosphate + H(+)</text>
        <dbReference type="Rhea" id="RHEA:19413"/>
        <dbReference type="Rhea" id="RHEA-COMP:9668"/>
        <dbReference type="Rhea" id="RHEA-COMP:9699"/>
        <dbReference type="ChEBI" id="CHEBI:15378"/>
        <dbReference type="ChEBI" id="CHEBI:30616"/>
        <dbReference type="ChEBI" id="CHEBI:33019"/>
        <dbReference type="ChEBI" id="CHEBI:58095"/>
        <dbReference type="ChEBI" id="CHEBI:78442"/>
        <dbReference type="ChEBI" id="CHEBI:78531"/>
        <dbReference type="ChEBI" id="CHEBI:456215"/>
        <dbReference type="EC" id="6.1.1.20"/>
    </reaction>
</comment>
<name>A0A3B0W8C7_9ZZZZ</name>
<keyword evidence="13" id="KW-0460">Magnesium</keyword>
<dbReference type="NCBIfam" id="NF045760">
    <property type="entry name" value="YtpR"/>
    <property type="match status" value="1"/>
</dbReference>
<keyword evidence="12" id="KW-0067">ATP-binding</keyword>
<dbReference type="GO" id="GO:0006432">
    <property type="term" value="P:phenylalanyl-tRNA aminoacylation"/>
    <property type="evidence" value="ECO:0007669"/>
    <property type="project" value="InterPro"/>
</dbReference>
<evidence type="ECO:0000259" key="19">
    <source>
        <dbReference type="PROSITE" id="PS50886"/>
    </source>
</evidence>
<dbReference type="SUPFAM" id="SSF55681">
    <property type="entry name" value="Class II aaRS and biotin synthetases"/>
    <property type="match status" value="1"/>
</dbReference>
<evidence type="ECO:0000256" key="10">
    <source>
        <dbReference type="ARBA" id="ARBA00022723"/>
    </source>
</evidence>
<dbReference type="InterPro" id="IPR012340">
    <property type="entry name" value="NA-bd_OB-fold"/>
</dbReference>
<dbReference type="SUPFAM" id="SSF46955">
    <property type="entry name" value="Putative DNA-binding domain"/>
    <property type="match status" value="1"/>
</dbReference>
<dbReference type="Gene3D" id="3.30.56.10">
    <property type="match status" value="2"/>
</dbReference>
<proteinExistence type="inferred from homology"/>
<dbReference type="PROSITE" id="PS51483">
    <property type="entry name" value="B5"/>
    <property type="match status" value="1"/>
</dbReference>
<dbReference type="SUPFAM" id="SSF54991">
    <property type="entry name" value="Anticodon-binding domain of PheRS"/>
    <property type="match status" value="1"/>
</dbReference>
<evidence type="ECO:0000256" key="5">
    <source>
        <dbReference type="ARBA" id="ARBA00012814"/>
    </source>
</evidence>
<dbReference type="GO" id="GO:0004826">
    <property type="term" value="F:phenylalanine-tRNA ligase activity"/>
    <property type="evidence" value="ECO:0007669"/>
    <property type="project" value="UniProtKB-EC"/>
</dbReference>
<dbReference type="FunFam" id="3.50.40.10:FF:000001">
    <property type="entry name" value="Phenylalanine--tRNA ligase beta subunit"/>
    <property type="match status" value="1"/>
</dbReference>
<dbReference type="GO" id="GO:0005524">
    <property type="term" value="F:ATP binding"/>
    <property type="evidence" value="ECO:0007669"/>
    <property type="project" value="UniProtKB-KW"/>
</dbReference>
<dbReference type="InterPro" id="IPR033714">
    <property type="entry name" value="tRNA_bind_bactPheRS"/>
</dbReference>
<dbReference type="Gene3D" id="3.30.70.380">
    <property type="entry name" value="Ferrodoxin-fold anticodon-binding domain"/>
    <property type="match status" value="1"/>
</dbReference>
<dbReference type="InterPro" id="IPR009061">
    <property type="entry name" value="DNA-bd_dom_put_sf"/>
</dbReference>
<evidence type="ECO:0000256" key="7">
    <source>
        <dbReference type="ARBA" id="ARBA00022490"/>
    </source>
</evidence>
<feature type="domain" description="TRNA-binding" evidence="19">
    <location>
        <begin position="39"/>
        <end position="149"/>
    </location>
</feature>
<evidence type="ECO:0000256" key="17">
    <source>
        <dbReference type="ARBA" id="ARBA00033189"/>
    </source>
</evidence>
<evidence type="ECO:0000256" key="15">
    <source>
        <dbReference type="ARBA" id="ARBA00022917"/>
    </source>
</evidence>
<comment type="subcellular location">
    <subcellularLocation>
        <location evidence="2">Cytoplasm</location>
    </subcellularLocation>
</comment>
<dbReference type="InterPro" id="IPR005147">
    <property type="entry name" value="tRNA_synthase_B5-dom"/>
</dbReference>
<comment type="cofactor">
    <cofactor evidence="1">
        <name>Mg(2+)</name>
        <dbReference type="ChEBI" id="CHEBI:18420"/>
    </cofactor>
</comment>
<keyword evidence="15" id="KW-0648">Protein biosynthesis</keyword>
<protein>
    <recommendedName>
        <fullName evidence="6">Phenylalanine--tRNA ligase beta subunit</fullName>
        <ecNumber evidence="5">6.1.1.20</ecNumber>
    </recommendedName>
    <alternativeName>
        <fullName evidence="17">Phenylalanyl-tRNA synthetase beta subunit</fullName>
    </alternativeName>
</protein>
<evidence type="ECO:0000256" key="4">
    <source>
        <dbReference type="ARBA" id="ARBA00011209"/>
    </source>
</evidence>
<keyword evidence="11" id="KW-0547">Nucleotide-binding</keyword>
<dbReference type="Gene3D" id="3.30.930.10">
    <property type="entry name" value="Bira Bifunctional Protein, Domain 2"/>
    <property type="match status" value="1"/>
</dbReference>
<sequence length="796" mass="86878">MKISENWLREWVNPSWDTNTLTEALSLAGLEVDGVEAVAGVFTHVVVGHVLSVEKHPDADKLNVTQVDVGEAEPVQIVCGAKNVFVGMKACCAKVGAVLPGDFKIKKAKLRGVPSHGMLCGAIEIGLPDDGVDGLYVLPADAPVGMDVREFLALNDVMIDVDLTPNRADCLSVEGLARDLHAISGAPFNTPFKEAEIVTSGACPKEVKVLESADCPKYLGCVVSEFNLKAETPLWMVQKLQRSGLRAIDLVVDITNYVLLELGQPMHAFDLDKLQGDIQVRKAKAGEKFTSLDNKELTLKEGSLVISDDSGVVALAGIMGGLSTSVTNETTRIFFECAHFAPLAITGKARQYGLHTDSSHRFERGVDPLLPERALNRALQLFTEIAGGVVSEVQSVISESDLPNPLVIELRKTTITNRLGVEIDDANIVQIFESLGFEVAASELGWKMTAPSYRFDMAIEMDLIEEVGRIFGYNNLPETPVLAPMTLNELPESEQSLLALKNALVQRGYNEVITYSFVEEGKQKLLEPELPYVLLKNPISDDMKAMRTNLFSGLLQSVAYNQNRQQPRVRLFESGLVFYKNDSDPTGATQVAMFGGVIAGRVAASGWDEEERLVDFFDVKGDVETLIRMSHQLAHIRFEPCAHPALHPGQSATIVKDGKEVGMIGQLHPSLVKPMGVSGKVYLFQIRQDALMTMQIPVAQAVSKFPEVQRDLAFVVDESVAVQALIDSIVAVKSDILNAVELFDIYRGPGIEVSQKSIALTLKIQHQDRTLQDEEVDALIAEVLTSAKQAVNAELR</sequence>
<evidence type="ECO:0000259" key="20">
    <source>
        <dbReference type="PROSITE" id="PS51447"/>
    </source>
</evidence>
<dbReference type="Pfam" id="PF03483">
    <property type="entry name" value="B3_4"/>
    <property type="match status" value="1"/>
</dbReference>
<evidence type="ECO:0000256" key="18">
    <source>
        <dbReference type="ARBA" id="ARBA00049255"/>
    </source>
</evidence>
<keyword evidence="10" id="KW-0479">Metal-binding</keyword>
<evidence type="ECO:0000256" key="2">
    <source>
        <dbReference type="ARBA" id="ARBA00004496"/>
    </source>
</evidence>
<evidence type="ECO:0000256" key="12">
    <source>
        <dbReference type="ARBA" id="ARBA00022840"/>
    </source>
</evidence>
<keyword evidence="8" id="KW-0820">tRNA-binding</keyword>
<dbReference type="Pfam" id="PF03484">
    <property type="entry name" value="B5"/>
    <property type="match status" value="1"/>
</dbReference>
<evidence type="ECO:0000256" key="11">
    <source>
        <dbReference type="ARBA" id="ARBA00022741"/>
    </source>
</evidence>
<evidence type="ECO:0000256" key="1">
    <source>
        <dbReference type="ARBA" id="ARBA00001946"/>
    </source>
</evidence>
<evidence type="ECO:0000259" key="21">
    <source>
        <dbReference type="PROSITE" id="PS51483"/>
    </source>
</evidence>
<dbReference type="PROSITE" id="PS50886">
    <property type="entry name" value="TRBD"/>
    <property type="match status" value="1"/>
</dbReference>
<dbReference type="AlphaFoldDB" id="A0A3B0W8C7"/>
<feature type="domain" description="FDX-ACB" evidence="20">
    <location>
        <begin position="703"/>
        <end position="796"/>
    </location>
</feature>
<dbReference type="InterPro" id="IPR036690">
    <property type="entry name" value="Fdx_antiC-bd_sf"/>
</dbReference>
<dbReference type="Pfam" id="PF03147">
    <property type="entry name" value="FDX-ACB"/>
    <property type="match status" value="1"/>
</dbReference>
<dbReference type="FunFam" id="3.30.70.380:FF:000001">
    <property type="entry name" value="Phenylalanine--tRNA ligase beta subunit"/>
    <property type="match status" value="1"/>
</dbReference>
<dbReference type="InterPro" id="IPR004532">
    <property type="entry name" value="Phe-tRNA-ligase_IIc_bsu_bact"/>
</dbReference>
<comment type="subunit">
    <text evidence="4">Tetramer of two alpha and two beta subunits.</text>
</comment>
<dbReference type="PROSITE" id="PS51447">
    <property type="entry name" value="FDX_ACB"/>
    <property type="match status" value="1"/>
</dbReference>
<dbReference type="EMBL" id="UOFB01000277">
    <property type="protein sequence ID" value="VAW48603.1"/>
    <property type="molecule type" value="Genomic_DNA"/>
</dbReference>
<dbReference type="Gene3D" id="3.50.40.10">
    <property type="entry name" value="Phenylalanyl-trna Synthetase, Chain B, domain 3"/>
    <property type="match status" value="1"/>
</dbReference>
<dbReference type="FunFam" id="2.40.50.140:FF:000045">
    <property type="entry name" value="Phenylalanine--tRNA ligase beta subunit"/>
    <property type="match status" value="1"/>
</dbReference>
<comment type="similarity">
    <text evidence="3">Belongs to the phenylalanyl-tRNA synthetase beta subunit family. Type 1 subfamily.</text>
</comment>
<evidence type="ECO:0000256" key="6">
    <source>
        <dbReference type="ARBA" id="ARBA00017032"/>
    </source>
</evidence>
<dbReference type="CDD" id="cd00769">
    <property type="entry name" value="PheRS_beta_core"/>
    <property type="match status" value="1"/>
</dbReference>
<keyword evidence="16 22" id="KW-0030">Aminoacyl-tRNA synthetase</keyword>
<feature type="domain" description="B5" evidence="21">
    <location>
        <begin position="403"/>
        <end position="478"/>
    </location>
</feature>
<evidence type="ECO:0000256" key="3">
    <source>
        <dbReference type="ARBA" id="ARBA00008653"/>
    </source>
</evidence>
<evidence type="ECO:0000256" key="16">
    <source>
        <dbReference type="ARBA" id="ARBA00023146"/>
    </source>
</evidence>
<dbReference type="SMART" id="SM00873">
    <property type="entry name" value="B3_4"/>
    <property type="match status" value="1"/>
</dbReference>
<dbReference type="SUPFAM" id="SSF50249">
    <property type="entry name" value="Nucleic acid-binding proteins"/>
    <property type="match status" value="1"/>
</dbReference>
<dbReference type="InterPro" id="IPR002547">
    <property type="entry name" value="tRNA-bd_dom"/>
</dbReference>
<dbReference type="InterPro" id="IPR005146">
    <property type="entry name" value="B3/B4_tRNA-bd"/>
</dbReference>
<dbReference type="SMART" id="SM00874">
    <property type="entry name" value="B5"/>
    <property type="match status" value="1"/>
</dbReference>
<dbReference type="Gene3D" id="2.40.50.140">
    <property type="entry name" value="Nucleic acid-binding proteins"/>
    <property type="match status" value="1"/>
</dbReference>
<dbReference type="GO" id="GO:0000287">
    <property type="term" value="F:magnesium ion binding"/>
    <property type="evidence" value="ECO:0007669"/>
    <property type="project" value="InterPro"/>
</dbReference>
<dbReference type="PANTHER" id="PTHR10947">
    <property type="entry name" value="PHENYLALANYL-TRNA SYNTHETASE BETA CHAIN AND LEUCINE-RICH REPEAT-CONTAINING PROTEIN 47"/>
    <property type="match status" value="1"/>
</dbReference>
<reference evidence="22" key="1">
    <citation type="submission" date="2018-06" db="EMBL/GenBank/DDBJ databases">
        <authorList>
            <person name="Zhirakovskaya E."/>
        </authorList>
    </citation>
    <scope>NUCLEOTIDE SEQUENCE</scope>
</reference>
<dbReference type="Pfam" id="PF01588">
    <property type="entry name" value="tRNA_bind"/>
    <property type="match status" value="1"/>
</dbReference>
<dbReference type="CDD" id="cd02796">
    <property type="entry name" value="tRNA_bind_bactPheRS"/>
    <property type="match status" value="1"/>
</dbReference>
<evidence type="ECO:0000313" key="22">
    <source>
        <dbReference type="EMBL" id="VAW48603.1"/>
    </source>
</evidence>
<dbReference type="InterPro" id="IPR041616">
    <property type="entry name" value="PheRS_beta_core"/>
</dbReference>
<evidence type="ECO:0000256" key="8">
    <source>
        <dbReference type="ARBA" id="ARBA00022555"/>
    </source>
</evidence>
<keyword evidence="9 22" id="KW-0436">Ligase</keyword>
<dbReference type="SMART" id="SM00896">
    <property type="entry name" value="FDX-ACB"/>
    <property type="match status" value="1"/>
</dbReference>
<keyword evidence="14" id="KW-0694">RNA-binding</keyword>
<dbReference type="InterPro" id="IPR045864">
    <property type="entry name" value="aa-tRNA-synth_II/BPL/LPL"/>
</dbReference>
<dbReference type="FunFam" id="3.30.56.10:FF:000002">
    <property type="entry name" value="Phenylalanine--tRNA ligase beta subunit"/>
    <property type="match status" value="1"/>
</dbReference>
<evidence type="ECO:0000256" key="13">
    <source>
        <dbReference type="ARBA" id="ARBA00022842"/>
    </source>
</evidence>
<dbReference type="Pfam" id="PF17759">
    <property type="entry name" value="tRNA_synthFbeta"/>
    <property type="match status" value="1"/>
</dbReference>
<dbReference type="GO" id="GO:0000049">
    <property type="term" value="F:tRNA binding"/>
    <property type="evidence" value="ECO:0007669"/>
    <property type="project" value="UniProtKB-KW"/>
</dbReference>
<keyword evidence="7" id="KW-0963">Cytoplasm</keyword>
<gene>
    <name evidence="22" type="ORF">MNBD_GAMMA04-1606</name>
</gene>
<dbReference type="NCBIfam" id="TIGR00472">
    <property type="entry name" value="pheT_bact"/>
    <property type="match status" value="1"/>
</dbReference>
<dbReference type="HAMAP" id="MF_00283">
    <property type="entry name" value="Phe_tRNA_synth_beta1"/>
    <property type="match status" value="1"/>
</dbReference>
<evidence type="ECO:0000256" key="14">
    <source>
        <dbReference type="ARBA" id="ARBA00022884"/>
    </source>
</evidence>
<organism evidence="22">
    <name type="scientific">hydrothermal vent metagenome</name>
    <dbReference type="NCBI Taxonomy" id="652676"/>
    <lineage>
        <taxon>unclassified sequences</taxon>
        <taxon>metagenomes</taxon>
        <taxon>ecological metagenomes</taxon>
    </lineage>
</organism>